<evidence type="ECO:0000313" key="2">
    <source>
        <dbReference type="Proteomes" id="UP000655759"/>
    </source>
</evidence>
<dbReference type="InterPro" id="IPR015354">
    <property type="entry name" value="DNA_partition_ParG"/>
</dbReference>
<sequence length="222" mass="25846">MIPMTKDLSIRGFDEKTHAKLNKVASQKGVSVNAIVKDLVDKWLEKQDQVRKKHDLILYSDDKSMSWLLKSINRFLNDGSWFRTFCGPPSYKSVKLLKKLDWFDSTVHPYSPESKNFGRYTAQIVDRIVKESHNKPVCWFDFVIEDISNSSLKEAIHLESQYDENRLPGMTFCNYRLDTLLNAGINDLVDLFSHHDQVFILKDRELVKIHITKEGVQKLLLD</sequence>
<reference evidence="1" key="1">
    <citation type="submission" date="2021-02" db="EMBL/GenBank/DDBJ databases">
        <authorList>
            <person name="Han P."/>
        </authorList>
    </citation>
    <scope>NUCLEOTIDE SEQUENCE</scope>
    <source>
        <strain evidence="1">Candidatus Nitrosotenuis uzonensis 5A</strain>
    </source>
</reference>
<dbReference type="Proteomes" id="UP000655759">
    <property type="component" value="Unassembled WGS sequence"/>
</dbReference>
<protein>
    <submittedName>
        <fullName evidence="1">Uncharacterized protein</fullName>
    </submittedName>
</protein>
<accession>A0A812EWW4</accession>
<dbReference type="InterPro" id="IPR010985">
    <property type="entry name" value="Ribbon_hlx_hlx"/>
</dbReference>
<organism evidence="1 2">
    <name type="scientific">Candidatus Nitrosotenuis uzonensis</name>
    <dbReference type="NCBI Taxonomy" id="1407055"/>
    <lineage>
        <taxon>Archaea</taxon>
        <taxon>Nitrososphaerota</taxon>
        <taxon>Candidatus Nitrosotenuis</taxon>
    </lineage>
</organism>
<dbReference type="SUPFAM" id="SSF47598">
    <property type="entry name" value="Ribbon-helix-helix"/>
    <property type="match status" value="1"/>
</dbReference>
<comment type="caution">
    <text evidence="1">The sequence shown here is derived from an EMBL/GenBank/DDBJ whole genome shotgun (WGS) entry which is preliminary data.</text>
</comment>
<dbReference type="Pfam" id="PF09274">
    <property type="entry name" value="ParG"/>
    <property type="match status" value="1"/>
</dbReference>
<dbReference type="GO" id="GO:0006355">
    <property type="term" value="P:regulation of DNA-templated transcription"/>
    <property type="evidence" value="ECO:0007669"/>
    <property type="project" value="InterPro"/>
</dbReference>
<name>A0A812EWW4_9ARCH</name>
<dbReference type="EMBL" id="CAJNAQ010000001">
    <property type="protein sequence ID" value="CAE6484180.1"/>
    <property type="molecule type" value="Genomic_DNA"/>
</dbReference>
<gene>
    <name evidence="1" type="ORF">NUZ5A_10006</name>
</gene>
<dbReference type="AlphaFoldDB" id="A0A812EWW4"/>
<evidence type="ECO:0000313" key="1">
    <source>
        <dbReference type="EMBL" id="CAE6484180.1"/>
    </source>
</evidence>
<proteinExistence type="predicted"/>